<dbReference type="PROSITE" id="PS00410">
    <property type="entry name" value="G_DYNAMIN_1"/>
    <property type="match status" value="1"/>
</dbReference>
<dbReference type="OrthoDB" id="5061070at2759"/>
<dbReference type="GO" id="GO:0005886">
    <property type="term" value="C:plasma membrane"/>
    <property type="evidence" value="ECO:0007669"/>
    <property type="project" value="TreeGrafter"/>
</dbReference>
<comment type="similarity">
    <text evidence="3">Belongs to the TRAFAC class dynamin-like GTPase superfamily. Dynamin/Fzo/YdjA family.</text>
</comment>
<accession>A0A9P6SQY4</accession>
<keyword evidence="7" id="KW-1185">Reference proteome</keyword>
<evidence type="ECO:0000256" key="1">
    <source>
        <dbReference type="ARBA" id="ARBA00022741"/>
    </source>
</evidence>
<organism evidence="6 7">
    <name type="scientific">Hyphodiscus hymeniophilus</name>
    <dbReference type="NCBI Taxonomy" id="353542"/>
    <lineage>
        <taxon>Eukaryota</taxon>
        <taxon>Fungi</taxon>
        <taxon>Dikarya</taxon>
        <taxon>Ascomycota</taxon>
        <taxon>Pezizomycotina</taxon>
        <taxon>Leotiomycetes</taxon>
        <taxon>Helotiales</taxon>
        <taxon>Hyphodiscaceae</taxon>
        <taxon>Hyphodiscus</taxon>
    </lineage>
</organism>
<dbReference type="Pfam" id="PF00350">
    <property type="entry name" value="Dynamin_N"/>
    <property type="match status" value="1"/>
</dbReference>
<dbReference type="EMBL" id="VNKQ01000017">
    <property type="protein sequence ID" value="KAG0645957.1"/>
    <property type="molecule type" value="Genomic_DNA"/>
</dbReference>
<dbReference type="GO" id="GO:0003924">
    <property type="term" value="F:GTPase activity"/>
    <property type="evidence" value="ECO:0007669"/>
    <property type="project" value="InterPro"/>
</dbReference>
<feature type="compositionally biased region" description="Basic and acidic residues" evidence="4">
    <location>
        <begin position="509"/>
        <end position="522"/>
    </location>
</feature>
<sequence length="875" mass="99004">MDIDSESQAPGAGLQIVGEKVNLLVNAIEELRQLGLKELDTVLPELVLVGDQSSGKSSLMGAIAEINLPKDKGMCTRCPSNIKTFPSRDGTWSCTVSLHEYYTYSHDGRRVITKAQPFPPWTEKPGGLEVKNFATISDKTQLEDVLRCAQSALLNPSQDPKSFVPGTGISASKALDPDYKNEADFSPNLVAIDIFGPGLAALSLYDLPGIFVSSASPEQKYLIKVFENLAAKYIKHKNALIICAVTMQNDPGLSRTSAIIENLKAENRCVGVLTMPDRLQDGSIHQDFDRILHGQAHVLHRGYFVTKQPGPNFKLRQGADYHAQAREEEDTFFKSDPRWTGEWQNFLHRCGTNAFIKSISQMLAKQIADSLDHIEEKINAQKHEVDAALMSLPKLPDDDVQHVVRERLQRFSSNVSNLLEGGPRSNGFLSSWSQIAMDFRDAIENIKPMFSFKDPSDMAIQDREVIDLDSSEDEDQAPETQPPETPNSSGKRPSSFTTPREQISKVVKVKHDPTSPFDREPSVSRSVLSQQSVSRTLYPMPRRRLQPTRRNEKTTVFDEYLHHGRGFMSIRDIRDIILRHHPPGVPGHFNDAVYSEICIMAISPWNLLLTRFADETFKRFREAIFGILKACLGDGTQLYRSSRVHLLKFLEQHETEQRRILNTLFDLESYKMFTVNDEIFDLFRDKALKALEEARKKHRQLCAIRMNPPNNRRIGDPAKELHEALKLNVGLDPWQKEIEVAAYVRGYYKVCGMRFSDNACQNIRGNLFRNVEKEIMGLLESRLGLNVGNSEKICRALLLENAGEAKQRTELLQRKEKLIKAAEKFTRLVEEYRVEEYQGDDDAHFALHDHDSGHLEHRHYQPPTGGSPTSDMTDT</sequence>
<dbReference type="Gene3D" id="3.40.50.300">
    <property type="entry name" value="P-loop containing nucleotide triphosphate hydrolases"/>
    <property type="match status" value="1"/>
</dbReference>
<dbReference type="Pfam" id="PF01031">
    <property type="entry name" value="Dynamin_M"/>
    <property type="match status" value="1"/>
</dbReference>
<dbReference type="PROSITE" id="PS51388">
    <property type="entry name" value="GED"/>
    <property type="match status" value="1"/>
</dbReference>
<feature type="region of interest" description="Disordered" evidence="4">
    <location>
        <begin position="854"/>
        <end position="875"/>
    </location>
</feature>
<proteinExistence type="inferred from homology"/>
<dbReference type="Proteomes" id="UP000785200">
    <property type="component" value="Unassembled WGS sequence"/>
</dbReference>
<feature type="region of interest" description="Disordered" evidence="4">
    <location>
        <begin position="469"/>
        <end position="531"/>
    </location>
</feature>
<dbReference type="GO" id="GO:0005874">
    <property type="term" value="C:microtubule"/>
    <property type="evidence" value="ECO:0007669"/>
    <property type="project" value="TreeGrafter"/>
</dbReference>
<dbReference type="GO" id="GO:0008017">
    <property type="term" value="F:microtubule binding"/>
    <property type="evidence" value="ECO:0007669"/>
    <property type="project" value="TreeGrafter"/>
</dbReference>
<keyword evidence="2 3" id="KW-0342">GTP-binding</keyword>
<dbReference type="GO" id="GO:0031623">
    <property type="term" value="P:receptor internalization"/>
    <property type="evidence" value="ECO:0007669"/>
    <property type="project" value="TreeGrafter"/>
</dbReference>
<dbReference type="SMART" id="SM00053">
    <property type="entry name" value="DYNc"/>
    <property type="match status" value="1"/>
</dbReference>
<evidence type="ECO:0000256" key="3">
    <source>
        <dbReference type="RuleBase" id="RU003932"/>
    </source>
</evidence>
<dbReference type="GO" id="GO:0005525">
    <property type="term" value="F:GTP binding"/>
    <property type="evidence" value="ECO:0007669"/>
    <property type="project" value="UniProtKB-KW"/>
</dbReference>
<dbReference type="InterPro" id="IPR019762">
    <property type="entry name" value="Dynamin_GTPase_CS"/>
</dbReference>
<dbReference type="GO" id="GO:0005737">
    <property type="term" value="C:cytoplasm"/>
    <property type="evidence" value="ECO:0007669"/>
    <property type="project" value="TreeGrafter"/>
</dbReference>
<evidence type="ECO:0000313" key="7">
    <source>
        <dbReference type="Proteomes" id="UP000785200"/>
    </source>
</evidence>
<evidence type="ECO:0000256" key="2">
    <source>
        <dbReference type="ARBA" id="ARBA00023134"/>
    </source>
</evidence>
<dbReference type="PANTHER" id="PTHR11566">
    <property type="entry name" value="DYNAMIN"/>
    <property type="match status" value="1"/>
</dbReference>
<feature type="domain" description="GED" evidence="5">
    <location>
        <begin position="737"/>
        <end position="833"/>
    </location>
</feature>
<dbReference type="Gene3D" id="1.20.120.1240">
    <property type="entry name" value="Dynamin, middle domain"/>
    <property type="match status" value="1"/>
</dbReference>
<dbReference type="InterPro" id="IPR000375">
    <property type="entry name" value="Dynamin_stalk"/>
</dbReference>
<dbReference type="InterPro" id="IPR022812">
    <property type="entry name" value="Dynamin"/>
</dbReference>
<dbReference type="InterPro" id="IPR045063">
    <property type="entry name" value="Dynamin_N"/>
</dbReference>
<comment type="caution">
    <text evidence="6">The sequence shown here is derived from an EMBL/GenBank/DDBJ whole genome shotgun (WGS) entry which is preliminary data.</text>
</comment>
<evidence type="ECO:0000259" key="5">
    <source>
        <dbReference type="PROSITE" id="PS51388"/>
    </source>
</evidence>
<dbReference type="InterPro" id="IPR001401">
    <property type="entry name" value="Dynamin_GTPase"/>
</dbReference>
<keyword evidence="1 3" id="KW-0547">Nucleotide-binding</keyword>
<dbReference type="PRINTS" id="PR00195">
    <property type="entry name" value="DYNAMIN"/>
</dbReference>
<protein>
    <submittedName>
        <fullName evidence="6">Interferon-regulated resistance GTP-binding</fullName>
    </submittedName>
</protein>
<feature type="compositionally biased region" description="Polar residues" evidence="4">
    <location>
        <begin position="486"/>
        <end position="501"/>
    </location>
</feature>
<dbReference type="InterPro" id="IPR020850">
    <property type="entry name" value="GED_dom"/>
</dbReference>
<dbReference type="AlphaFoldDB" id="A0A9P6SQY4"/>
<evidence type="ECO:0000313" key="6">
    <source>
        <dbReference type="EMBL" id="KAG0645957.1"/>
    </source>
</evidence>
<feature type="compositionally biased region" description="Polar residues" evidence="4">
    <location>
        <begin position="864"/>
        <end position="875"/>
    </location>
</feature>
<dbReference type="InterPro" id="IPR027417">
    <property type="entry name" value="P-loop_NTPase"/>
</dbReference>
<reference evidence="6" key="1">
    <citation type="submission" date="2019-07" db="EMBL/GenBank/DDBJ databases">
        <title>Hyphodiscus hymeniophilus genome sequencing and assembly.</title>
        <authorList>
            <person name="Kramer G."/>
            <person name="Nodwell J."/>
        </authorList>
    </citation>
    <scope>NUCLEOTIDE SEQUENCE</scope>
    <source>
        <strain evidence="6">ATCC 34498</strain>
    </source>
</reference>
<dbReference type="PANTHER" id="PTHR11566:SF131">
    <property type="entry name" value="GTPASE, PUTATIVE (AFU_ORTHOLOGUE AFUA_6G07630)-RELATED"/>
    <property type="match status" value="1"/>
</dbReference>
<dbReference type="SUPFAM" id="SSF52540">
    <property type="entry name" value="P-loop containing nucleoside triphosphate hydrolases"/>
    <property type="match status" value="1"/>
</dbReference>
<gene>
    <name evidence="6" type="ORF">D0Z07_7938</name>
</gene>
<evidence type="ECO:0000256" key="4">
    <source>
        <dbReference type="SAM" id="MobiDB-lite"/>
    </source>
</evidence>
<name>A0A9P6SQY4_9HELO</name>